<evidence type="ECO:0000313" key="2">
    <source>
        <dbReference type="Proteomes" id="UP001321543"/>
    </source>
</evidence>
<dbReference type="EMBL" id="AP027728">
    <property type="protein sequence ID" value="BDZ40137.1"/>
    <property type="molecule type" value="Genomic_DNA"/>
</dbReference>
<organism evidence="1 2">
    <name type="scientific">Microbacterium suwonense</name>
    <dbReference type="NCBI Taxonomy" id="683047"/>
    <lineage>
        <taxon>Bacteria</taxon>
        <taxon>Bacillati</taxon>
        <taxon>Actinomycetota</taxon>
        <taxon>Actinomycetes</taxon>
        <taxon>Micrococcales</taxon>
        <taxon>Microbacteriaceae</taxon>
        <taxon>Microbacterium</taxon>
    </lineage>
</organism>
<sequence length="132" mass="13425">MSGGTDAAGRDQGLAGSGEGITVRVHDLDLCGGDGIHPADRQQILTMGDVDDTIGLGSGLLEVVEVAEVAAAGRGAERGDCRCGLVRADEARDLVARGDEFGDDMRAGMTGSAGDEYVHTGVNGLSPVYYSA</sequence>
<proteinExistence type="predicted"/>
<gene>
    <name evidence="1" type="ORF">GCM10025863_27510</name>
</gene>
<dbReference type="Proteomes" id="UP001321543">
    <property type="component" value="Chromosome"/>
</dbReference>
<accession>A0ABM8FWN8</accession>
<evidence type="ECO:0000313" key="1">
    <source>
        <dbReference type="EMBL" id="BDZ40137.1"/>
    </source>
</evidence>
<reference evidence="2" key="1">
    <citation type="journal article" date="2019" name="Int. J. Syst. Evol. Microbiol.">
        <title>The Global Catalogue of Microorganisms (GCM) 10K type strain sequencing project: providing services to taxonomists for standard genome sequencing and annotation.</title>
        <authorList>
            <consortium name="The Broad Institute Genomics Platform"/>
            <consortium name="The Broad Institute Genome Sequencing Center for Infectious Disease"/>
            <person name="Wu L."/>
            <person name="Ma J."/>
        </authorList>
    </citation>
    <scope>NUCLEOTIDE SEQUENCE [LARGE SCALE GENOMIC DNA]</scope>
    <source>
        <strain evidence="2">NBRC 106310</strain>
    </source>
</reference>
<name>A0ABM8FWN8_9MICO</name>
<protein>
    <submittedName>
        <fullName evidence="1">Uncharacterized protein</fullName>
    </submittedName>
</protein>
<keyword evidence="2" id="KW-1185">Reference proteome</keyword>